<dbReference type="FunFam" id="1.10.287.130:FF:000038">
    <property type="entry name" value="Sensory transduction histidine kinase"/>
    <property type="match status" value="1"/>
</dbReference>
<feature type="domain" description="Response regulatory" evidence="14">
    <location>
        <begin position="266"/>
        <end position="382"/>
    </location>
</feature>
<feature type="modified residue" description="4-aspartylphosphate" evidence="11">
    <location>
        <position position="315"/>
    </location>
</feature>
<keyword evidence="10" id="KW-0472">Membrane</keyword>
<dbReference type="GO" id="GO:0003677">
    <property type="term" value="F:DNA binding"/>
    <property type="evidence" value="ECO:0007669"/>
    <property type="project" value="UniProtKB-KW"/>
</dbReference>
<dbReference type="PROSITE" id="PS50110">
    <property type="entry name" value="RESPONSE_REGULATORY"/>
    <property type="match status" value="5"/>
</dbReference>
<dbReference type="Pfam" id="PF00072">
    <property type="entry name" value="Response_reg"/>
    <property type="match status" value="5"/>
</dbReference>
<keyword evidence="5" id="KW-0808">Transferase</keyword>
<dbReference type="InterPro" id="IPR004358">
    <property type="entry name" value="Sig_transdc_His_kin-like_C"/>
</dbReference>
<feature type="domain" description="Response regulatory" evidence="14">
    <location>
        <begin position="845"/>
        <end position="961"/>
    </location>
</feature>
<dbReference type="PRINTS" id="PR00344">
    <property type="entry name" value="BCTRLSENSOR"/>
</dbReference>
<dbReference type="InterPro" id="IPR036097">
    <property type="entry name" value="HisK_dim/P_sf"/>
</dbReference>
<dbReference type="EMBL" id="JACHXD010000019">
    <property type="protein sequence ID" value="MBB3121761.1"/>
    <property type="molecule type" value="Genomic_DNA"/>
</dbReference>
<sequence length="971" mass="104468">MNATVLIVDDSLTVRADLEEAFAACQIAAIGCATLAEAHAVLAQQAVGLMILDVMLPDGDGIDWLRTVRQTPRGAVLPVLILSSEAQVSDRIRGMLTGSNDYVGKPYDRDRLVARAIQLLTAGGAAAETAPLVLVIDDSLTYREQVSELLRGQHYQVALAASGEEGLRALALRRPAAIVVDGVLPGIDGATVIRTLRQDPAWRTLPCILLTGAEEEGAELRALDSGADAFVRKDGDAGLLLARLAAALRNADAAGPAVPFLRGGQRILAVDDSRTFLHELAEVLGGEGYDVILAESGEQALALMAVQQVDCVLLDRMMPGLSGTDTCRRLKSDPATRDVPLIMLTAMEDRGAMIEGLATGADDYVLKSGEFDVLKARVRAQLRRKQFEDDSRRLRAERMHQELEAAGERAAQTLAESRAELLTMLAQKNRDLELAVRSLEERRCEVDEKNRQLEKASRLKSEFLSNMSHELRTPLNSIIGFSDVLKNGIAGTLGPKQQTCVNHILTSGRHLLGLINDILDLSKVEAGQMQLLLEPVDINMELRASLAIVQDGAARRDIVLTCHPEPALGQVELDARKLRQMLYNLLANAVKFSPDGGQVTLSLHRVPRAMVGDAGDGAWPHRVLPLPEGTEDAFLEVRVRDAGMGIAEQDLSELFQTFRQLDASISREHEGSGLGLALVSRLAALHGGTVGVASAPDQGSQFSFWLPVRGAVDNPPAAKGARKVLVIEDDEHAAQLLRVHLESIGFAVRSASDAASALALACQEVPDLITLDLLLPDASGWTVLEQIKHHPALAAVPVVIVSIVAEEMKACVLGAAQLLQKPVSHQRLRDAVYALGLGAERALAPTVLIIDDAVTTSRLSADLAALNYKVRCCLDGEEALAALRDRAVDLLIIGLVLPTMSGFEVIKRLRSSDAMAHLPILVLSDSAISEADRQRVSGQVHQIMDKGSFTRQQFLFEVGRALQQDTAGPGR</sequence>
<feature type="domain" description="Response regulatory" evidence="14">
    <location>
        <begin position="132"/>
        <end position="248"/>
    </location>
</feature>
<dbReference type="EC" id="2.7.13.3" evidence="3"/>
<comment type="subcellular location">
    <subcellularLocation>
        <location evidence="2">Membrane</location>
    </subcellularLocation>
</comment>
<dbReference type="Proteomes" id="UP000541535">
    <property type="component" value="Unassembled WGS sequence"/>
</dbReference>
<feature type="modified residue" description="4-aspartylphosphate" evidence="11">
    <location>
        <position position="181"/>
    </location>
</feature>
<name>A0A7W5FWE6_9BURK</name>
<evidence type="ECO:0000256" key="6">
    <source>
        <dbReference type="ARBA" id="ARBA00022741"/>
    </source>
</evidence>
<keyword evidence="6" id="KW-0547">Nucleotide-binding</keyword>
<dbReference type="AlphaFoldDB" id="A0A7W5FWE6"/>
<reference evidence="15 16" key="1">
    <citation type="submission" date="2020-08" db="EMBL/GenBank/DDBJ databases">
        <title>Genomic Encyclopedia of Type Strains, Phase III (KMG-III): the genomes of soil and plant-associated and newly described type strains.</title>
        <authorList>
            <person name="Whitman W."/>
        </authorList>
    </citation>
    <scope>NUCLEOTIDE SEQUENCE [LARGE SCALE GENOMIC DNA]</scope>
    <source>
        <strain evidence="15 16">CECT 8897</strain>
    </source>
</reference>
<evidence type="ECO:0000256" key="7">
    <source>
        <dbReference type="ARBA" id="ARBA00022777"/>
    </source>
</evidence>
<dbReference type="RefSeq" id="WP_183443446.1">
    <property type="nucleotide sequence ID" value="NZ_JACHXD010000019.1"/>
</dbReference>
<evidence type="ECO:0000256" key="9">
    <source>
        <dbReference type="ARBA" id="ARBA00023012"/>
    </source>
</evidence>
<dbReference type="CDD" id="cd16922">
    <property type="entry name" value="HATPase_EvgS-ArcB-TorS-like"/>
    <property type="match status" value="1"/>
</dbReference>
<feature type="coiled-coil region" evidence="12">
    <location>
        <begin position="377"/>
        <end position="459"/>
    </location>
</feature>
<keyword evidence="4 11" id="KW-0597">Phosphoprotein</keyword>
<dbReference type="GO" id="GO:0016020">
    <property type="term" value="C:membrane"/>
    <property type="evidence" value="ECO:0007669"/>
    <property type="project" value="UniProtKB-SubCell"/>
</dbReference>
<dbReference type="InterPro" id="IPR005467">
    <property type="entry name" value="His_kinase_dom"/>
</dbReference>
<evidence type="ECO:0000313" key="16">
    <source>
        <dbReference type="Proteomes" id="UP000541535"/>
    </source>
</evidence>
<dbReference type="InterPro" id="IPR001789">
    <property type="entry name" value="Sig_transdc_resp-reg_receiver"/>
</dbReference>
<organism evidence="15 16">
    <name type="scientific">Pseudoduganella violacea</name>
    <dbReference type="NCBI Taxonomy" id="1715466"/>
    <lineage>
        <taxon>Bacteria</taxon>
        <taxon>Pseudomonadati</taxon>
        <taxon>Pseudomonadota</taxon>
        <taxon>Betaproteobacteria</taxon>
        <taxon>Burkholderiales</taxon>
        <taxon>Oxalobacteraceae</taxon>
        <taxon>Telluria group</taxon>
        <taxon>Pseudoduganella</taxon>
    </lineage>
</organism>
<evidence type="ECO:0000256" key="8">
    <source>
        <dbReference type="ARBA" id="ARBA00022840"/>
    </source>
</evidence>
<feature type="domain" description="Histidine kinase" evidence="13">
    <location>
        <begin position="466"/>
        <end position="710"/>
    </location>
</feature>
<feature type="domain" description="Response regulatory" evidence="14">
    <location>
        <begin position="4"/>
        <end position="120"/>
    </location>
</feature>
<evidence type="ECO:0000256" key="2">
    <source>
        <dbReference type="ARBA" id="ARBA00004370"/>
    </source>
</evidence>
<evidence type="ECO:0000259" key="13">
    <source>
        <dbReference type="PROSITE" id="PS50109"/>
    </source>
</evidence>
<dbReference type="Pfam" id="PF02518">
    <property type="entry name" value="HATPase_c"/>
    <property type="match status" value="1"/>
</dbReference>
<comment type="caution">
    <text evidence="15">The sequence shown here is derived from an EMBL/GenBank/DDBJ whole genome shotgun (WGS) entry which is preliminary data.</text>
</comment>
<dbReference type="SMART" id="SM00448">
    <property type="entry name" value="REC"/>
    <property type="match status" value="5"/>
</dbReference>
<dbReference type="InterPro" id="IPR003661">
    <property type="entry name" value="HisK_dim/P_dom"/>
</dbReference>
<dbReference type="SMART" id="SM00387">
    <property type="entry name" value="HATPase_c"/>
    <property type="match status" value="1"/>
</dbReference>
<evidence type="ECO:0000259" key="14">
    <source>
        <dbReference type="PROSITE" id="PS50110"/>
    </source>
</evidence>
<evidence type="ECO:0000256" key="10">
    <source>
        <dbReference type="ARBA" id="ARBA00023136"/>
    </source>
</evidence>
<dbReference type="InterPro" id="IPR003594">
    <property type="entry name" value="HATPase_dom"/>
</dbReference>
<dbReference type="CDD" id="cd17574">
    <property type="entry name" value="REC_OmpR"/>
    <property type="match status" value="1"/>
</dbReference>
<dbReference type="GO" id="GO:0005524">
    <property type="term" value="F:ATP binding"/>
    <property type="evidence" value="ECO:0007669"/>
    <property type="project" value="UniProtKB-KW"/>
</dbReference>
<comment type="caution">
    <text evidence="11">Lacks conserved residue(s) required for the propagation of feature annotation.</text>
</comment>
<dbReference type="PANTHER" id="PTHR43547:SF2">
    <property type="entry name" value="HYBRID SIGNAL TRANSDUCTION HISTIDINE KINASE C"/>
    <property type="match status" value="1"/>
</dbReference>
<evidence type="ECO:0000313" key="15">
    <source>
        <dbReference type="EMBL" id="MBB3121761.1"/>
    </source>
</evidence>
<dbReference type="InterPro" id="IPR011006">
    <property type="entry name" value="CheY-like_superfamily"/>
</dbReference>
<evidence type="ECO:0000256" key="11">
    <source>
        <dbReference type="PROSITE-ProRule" id="PRU00169"/>
    </source>
</evidence>
<keyword evidence="16" id="KW-1185">Reference proteome</keyword>
<evidence type="ECO:0000256" key="5">
    <source>
        <dbReference type="ARBA" id="ARBA00022679"/>
    </source>
</evidence>
<gene>
    <name evidence="15" type="ORF">FHS03_004853</name>
</gene>
<evidence type="ECO:0000256" key="3">
    <source>
        <dbReference type="ARBA" id="ARBA00012438"/>
    </source>
</evidence>
<proteinExistence type="predicted"/>
<feature type="domain" description="Response regulatory" evidence="14">
    <location>
        <begin position="723"/>
        <end position="836"/>
    </location>
</feature>
<dbReference type="PROSITE" id="PS50109">
    <property type="entry name" value="HIS_KIN"/>
    <property type="match status" value="1"/>
</dbReference>
<dbReference type="Pfam" id="PF00512">
    <property type="entry name" value="HisKA"/>
    <property type="match status" value="1"/>
</dbReference>
<dbReference type="CDD" id="cd00082">
    <property type="entry name" value="HisKA"/>
    <property type="match status" value="1"/>
</dbReference>
<dbReference type="Gene3D" id="3.30.565.10">
    <property type="entry name" value="Histidine kinase-like ATPase, C-terminal domain"/>
    <property type="match status" value="1"/>
</dbReference>
<dbReference type="SUPFAM" id="SSF55874">
    <property type="entry name" value="ATPase domain of HSP90 chaperone/DNA topoisomerase II/histidine kinase"/>
    <property type="match status" value="1"/>
</dbReference>
<dbReference type="GO" id="GO:0000155">
    <property type="term" value="F:phosphorelay sensor kinase activity"/>
    <property type="evidence" value="ECO:0007669"/>
    <property type="project" value="InterPro"/>
</dbReference>
<keyword evidence="15" id="KW-0238">DNA-binding</keyword>
<protein>
    <recommendedName>
        <fullName evidence="3">histidine kinase</fullName>
        <ecNumber evidence="3">2.7.13.3</ecNumber>
    </recommendedName>
</protein>
<feature type="modified residue" description="4-aspartylphosphate" evidence="11">
    <location>
        <position position="772"/>
    </location>
</feature>
<keyword evidence="8" id="KW-0067">ATP-binding</keyword>
<dbReference type="InterPro" id="IPR036890">
    <property type="entry name" value="HATPase_C_sf"/>
</dbReference>
<evidence type="ECO:0000256" key="4">
    <source>
        <dbReference type="ARBA" id="ARBA00022553"/>
    </source>
</evidence>
<feature type="modified residue" description="4-aspartylphosphate" evidence="11">
    <location>
        <position position="53"/>
    </location>
</feature>
<keyword evidence="9" id="KW-0902">Two-component regulatory system</keyword>
<dbReference type="PANTHER" id="PTHR43547">
    <property type="entry name" value="TWO-COMPONENT HISTIDINE KINASE"/>
    <property type="match status" value="1"/>
</dbReference>
<keyword evidence="12" id="KW-0175">Coiled coil</keyword>
<dbReference type="SUPFAM" id="SSF52172">
    <property type="entry name" value="CheY-like"/>
    <property type="match status" value="5"/>
</dbReference>
<accession>A0A7W5FWE6</accession>
<keyword evidence="7" id="KW-0418">Kinase</keyword>
<dbReference type="SUPFAM" id="SSF47384">
    <property type="entry name" value="Homodimeric domain of signal transducing histidine kinase"/>
    <property type="match status" value="1"/>
</dbReference>
<dbReference type="Gene3D" id="1.10.287.130">
    <property type="match status" value="1"/>
</dbReference>
<comment type="catalytic activity">
    <reaction evidence="1">
        <text>ATP + protein L-histidine = ADP + protein N-phospho-L-histidine.</text>
        <dbReference type="EC" id="2.7.13.3"/>
    </reaction>
</comment>
<dbReference type="CDD" id="cd00156">
    <property type="entry name" value="REC"/>
    <property type="match status" value="1"/>
</dbReference>
<evidence type="ECO:0000256" key="12">
    <source>
        <dbReference type="SAM" id="Coils"/>
    </source>
</evidence>
<dbReference type="Gene3D" id="3.40.50.2300">
    <property type="match status" value="5"/>
</dbReference>
<evidence type="ECO:0000256" key="1">
    <source>
        <dbReference type="ARBA" id="ARBA00000085"/>
    </source>
</evidence>
<dbReference type="SMART" id="SM00388">
    <property type="entry name" value="HisKA"/>
    <property type="match status" value="1"/>
</dbReference>